<dbReference type="Proteomes" id="UP000027222">
    <property type="component" value="Unassembled WGS sequence"/>
</dbReference>
<dbReference type="HOGENOM" id="CLU_1256096_0_0_1"/>
<protein>
    <submittedName>
        <fullName evidence="2">Uncharacterized protein</fullName>
    </submittedName>
</protein>
<organism evidence="2 3">
    <name type="scientific">Galerina marginata (strain CBS 339.88)</name>
    <dbReference type="NCBI Taxonomy" id="685588"/>
    <lineage>
        <taxon>Eukaryota</taxon>
        <taxon>Fungi</taxon>
        <taxon>Dikarya</taxon>
        <taxon>Basidiomycota</taxon>
        <taxon>Agaricomycotina</taxon>
        <taxon>Agaricomycetes</taxon>
        <taxon>Agaricomycetidae</taxon>
        <taxon>Agaricales</taxon>
        <taxon>Agaricineae</taxon>
        <taxon>Strophariaceae</taxon>
        <taxon>Galerina</taxon>
    </lineage>
</organism>
<keyword evidence="3" id="KW-1185">Reference proteome</keyword>
<proteinExistence type="predicted"/>
<feature type="compositionally biased region" description="Basic and acidic residues" evidence="1">
    <location>
        <begin position="105"/>
        <end position="114"/>
    </location>
</feature>
<evidence type="ECO:0000256" key="1">
    <source>
        <dbReference type="SAM" id="MobiDB-lite"/>
    </source>
</evidence>
<accession>A0A067TN55</accession>
<evidence type="ECO:0000313" key="3">
    <source>
        <dbReference type="Proteomes" id="UP000027222"/>
    </source>
</evidence>
<feature type="region of interest" description="Disordered" evidence="1">
    <location>
        <begin position="105"/>
        <end position="125"/>
    </location>
</feature>
<sequence>MSELLWSPTLLLFLRLLLPLRLLRFLFLFRFGLRKSLQLPAAQRAAGSIQRPSYGVLGHVCGADDGADDELAILLWHLKRNGDDNGLDIDGFDCKDQRRAIEDGRVGRNSERGLNRGSSQAKISSHPGAWMHGEFEESLSFLKWLFEENFELRMVVRPPDCRQKTDLLQMLLNSRPLNHVNQTPNSRLSKLDGSRYRSAVVVHVMEMKLRCDARAAWTVN</sequence>
<dbReference type="AlphaFoldDB" id="A0A067TN55"/>
<name>A0A067TN55_GALM3</name>
<evidence type="ECO:0000313" key="2">
    <source>
        <dbReference type="EMBL" id="KDR84655.1"/>
    </source>
</evidence>
<gene>
    <name evidence="2" type="ORF">GALMADRAFT_206184</name>
</gene>
<reference evidence="3" key="1">
    <citation type="journal article" date="2014" name="Proc. Natl. Acad. Sci. U.S.A.">
        <title>Extensive sampling of basidiomycete genomes demonstrates inadequacy of the white-rot/brown-rot paradigm for wood decay fungi.</title>
        <authorList>
            <person name="Riley R."/>
            <person name="Salamov A.A."/>
            <person name="Brown D.W."/>
            <person name="Nagy L.G."/>
            <person name="Floudas D."/>
            <person name="Held B.W."/>
            <person name="Levasseur A."/>
            <person name="Lombard V."/>
            <person name="Morin E."/>
            <person name="Otillar R."/>
            <person name="Lindquist E.A."/>
            <person name="Sun H."/>
            <person name="LaButti K.M."/>
            <person name="Schmutz J."/>
            <person name="Jabbour D."/>
            <person name="Luo H."/>
            <person name="Baker S.E."/>
            <person name="Pisabarro A.G."/>
            <person name="Walton J.D."/>
            <person name="Blanchette R.A."/>
            <person name="Henrissat B."/>
            <person name="Martin F."/>
            <person name="Cullen D."/>
            <person name="Hibbett D.S."/>
            <person name="Grigoriev I.V."/>
        </authorList>
    </citation>
    <scope>NUCLEOTIDE SEQUENCE [LARGE SCALE GENOMIC DNA]</scope>
    <source>
        <strain evidence="3">CBS 339.88</strain>
    </source>
</reference>
<dbReference type="EMBL" id="KL142368">
    <property type="protein sequence ID" value="KDR84655.1"/>
    <property type="molecule type" value="Genomic_DNA"/>
</dbReference>